<dbReference type="AlphaFoldDB" id="A0A939PGX7"/>
<reference evidence="1" key="1">
    <citation type="submission" date="2021-03" db="EMBL/GenBank/DDBJ databases">
        <authorList>
            <person name="Kanchanasin P."/>
            <person name="Saeng-In P."/>
            <person name="Phongsopitanun W."/>
            <person name="Yuki M."/>
            <person name="Kudo T."/>
            <person name="Ohkuma M."/>
            <person name="Tanasupawat S."/>
        </authorList>
    </citation>
    <scope>NUCLEOTIDE SEQUENCE</scope>
    <source>
        <strain evidence="1">GKU 128</strain>
    </source>
</reference>
<evidence type="ECO:0000313" key="1">
    <source>
        <dbReference type="EMBL" id="MBO2449898.1"/>
    </source>
</evidence>
<keyword evidence="2" id="KW-1185">Reference proteome</keyword>
<dbReference type="EMBL" id="JAGEOJ010000009">
    <property type="protein sequence ID" value="MBO2449898.1"/>
    <property type="molecule type" value="Genomic_DNA"/>
</dbReference>
<dbReference type="RefSeq" id="WP_208257784.1">
    <property type="nucleotide sequence ID" value="NZ_JAGEOJ010000009.1"/>
</dbReference>
<gene>
    <name evidence="1" type="ORF">J4573_22540</name>
</gene>
<proteinExistence type="predicted"/>
<evidence type="ECO:0000313" key="2">
    <source>
        <dbReference type="Proteomes" id="UP000669179"/>
    </source>
</evidence>
<protein>
    <submittedName>
        <fullName evidence="1">Uncharacterized protein</fullName>
    </submittedName>
</protein>
<organism evidence="1 2">
    <name type="scientific">Actinomadura barringtoniae</name>
    <dbReference type="NCBI Taxonomy" id="1427535"/>
    <lineage>
        <taxon>Bacteria</taxon>
        <taxon>Bacillati</taxon>
        <taxon>Actinomycetota</taxon>
        <taxon>Actinomycetes</taxon>
        <taxon>Streptosporangiales</taxon>
        <taxon>Thermomonosporaceae</taxon>
        <taxon>Actinomadura</taxon>
    </lineage>
</organism>
<name>A0A939PGX7_9ACTN</name>
<comment type="caution">
    <text evidence="1">The sequence shown here is derived from an EMBL/GenBank/DDBJ whole genome shotgun (WGS) entry which is preliminary data.</text>
</comment>
<accession>A0A939PGX7</accession>
<dbReference type="Proteomes" id="UP000669179">
    <property type="component" value="Unassembled WGS sequence"/>
</dbReference>
<sequence length="73" mass="8129">MRTALYVSTMETANEGGRQAANALLDASGHTAQKATIEGLWSPPAFDDAKRLDRDRYRMGLPHVLDTEWPMKP</sequence>